<evidence type="ECO:0000256" key="4">
    <source>
        <dbReference type="ARBA" id="ARBA00022679"/>
    </source>
</evidence>
<dbReference type="InterPro" id="IPR001610">
    <property type="entry name" value="PAC"/>
</dbReference>
<dbReference type="PROSITE" id="PS50109">
    <property type="entry name" value="HIS_KIN"/>
    <property type="match status" value="1"/>
</dbReference>
<keyword evidence="3" id="KW-0597">Phosphoprotein</keyword>
<organism evidence="9 10">
    <name type="scientific">Carboxylicivirga linearis</name>
    <dbReference type="NCBI Taxonomy" id="1628157"/>
    <lineage>
        <taxon>Bacteria</taxon>
        <taxon>Pseudomonadati</taxon>
        <taxon>Bacteroidota</taxon>
        <taxon>Bacteroidia</taxon>
        <taxon>Marinilabiliales</taxon>
        <taxon>Marinilabiliaceae</taxon>
        <taxon>Carboxylicivirga</taxon>
    </lineage>
</organism>
<dbReference type="PANTHER" id="PTHR42878">
    <property type="entry name" value="TWO-COMPONENT HISTIDINE KINASE"/>
    <property type="match status" value="1"/>
</dbReference>
<dbReference type="PRINTS" id="PR00344">
    <property type="entry name" value="BCTRLSENSOR"/>
</dbReference>
<dbReference type="GO" id="GO:0016301">
    <property type="term" value="F:kinase activity"/>
    <property type="evidence" value="ECO:0007669"/>
    <property type="project" value="UniProtKB-KW"/>
</dbReference>
<evidence type="ECO:0000259" key="7">
    <source>
        <dbReference type="PROSITE" id="PS50109"/>
    </source>
</evidence>
<dbReference type="InterPro" id="IPR005467">
    <property type="entry name" value="His_kinase_dom"/>
</dbReference>
<dbReference type="SUPFAM" id="SSF55874">
    <property type="entry name" value="ATPase domain of HSP90 chaperone/DNA topoisomerase II/histidine kinase"/>
    <property type="match status" value="1"/>
</dbReference>
<evidence type="ECO:0000256" key="3">
    <source>
        <dbReference type="ARBA" id="ARBA00022553"/>
    </source>
</evidence>
<sequence length="405" mass="46847">MDKERRNNVELELYNKSEVFVMEYKDKNTVIRKTQSLGKELEYLRSVSDENKRAQKIIDVLPQIAWTASASGHIDFFNKRWYKYTGTQYENDLNKLWWKIICKDDHSAMENFWNQIKEKGIASEIRVRIKHDDLYRWHLVSLIPVKDEANKVVNWIGTGTDIHEQVMQTKKLDSRNAELLAINHYLEHFVHAVAHDLRAPVSNLRLLSQALDKAPEVDKAKLMSTISSNVNRLDETLTGLIKVIDIQKTDEPVSYDVNLLNVVNEVVKDLEENLNTNNTALRINIPDGLIFSYVKPFLKVIISNLLANSIEYSNKNHSLKLIIDAIRFDEDTIQLTIEDNGMGIDLEKDGKRLFRPFNKLNQHSKGMGLGLHIVETMVQRNGGRIEIESELDKGTKITLYLKEYD</sequence>
<dbReference type="CDD" id="cd00130">
    <property type="entry name" value="PAS"/>
    <property type="match status" value="1"/>
</dbReference>
<dbReference type="Pfam" id="PF13426">
    <property type="entry name" value="PAS_9"/>
    <property type="match status" value="1"/>
</dbReference>
<dbReference type="SMART" id="SM00086">
    <property type="entry name" value="PAC"/>
    <property type="match status" value="1"/>
</dbReference>
<dbReference type="SUPFAM" id="SSF47384">
    <property type="entry name" value="Homodimeric domain of signal transducing histidine kinase"/>
    <property type="match status" value="1"/>
</dbReference>
<keyword evidence="4" id="KW-0808">Transferase</keyword>
<dbReference type="PROSITE" id="PS50113">
    <property type="entry name" value="PAC"/>
    <property type="match status" value="1"/>
</dbReference>
<dbReference type="Gene3D" id="1.10.287.130">
    <property type="match status" value="1"/>
</dbReference>
<proteinExistence type="predicted"/>
<evidence type="ECO:0000256" key="2">
    <source>
        <dbReference type="ARBA" id="ARBA00012438"/>
    </source>
</evidence>
<feature type="domain" description="Histidine kinase" evidence="7">
    <location>
        <begin position="192"/>
        <end position="405"/>
    </location>
</feature>
<dbReference type="Gene3D" id="3.30.450.20">
    <property type="entry name" value="PAS domain"/>
    <property type="match status" value="1"/>
</dbReference>
<evidence type="ECO:0000256" key="5">
    <source>
        <dbReference type="ARBA" id="ARBA00022777"/>
    </source>
</evidence>
<dbReference type="InterPro" id="IPR000700">
    <property type="entry name" value="PAS-assoc_C"/>
</dbReference>
<comment type="caution">
    <text evidence="9">The sequence shown here is derived from an EMBL/GenBank/DDBJ whole genome shotgun (WGS) entry which is preliminary data.</text>
</comment>
<evidence type="ECO:0000313" key="9">
    <source>
        <dbReference type="EMBL" id="MBS2098994.1"/>
    </source>
</evidence>
<dbReference type="PANTHER" id="PTHR42878:SF15">
    <property type="entry name" value="BACTERIOPHYTOCHROME"/>
    <property type="match status" value="1"/>
</dbReference>
<evidence type="ECO:0000256" key="6">
    <source>
        <dbReference type="ARBA" id="ARBA00023136"/>
    </source>
</evidence>
<accession>A0ABS5JWZ7</accession>
<dbReference type="EMBL" id="JAGUCO010000007">
    <property type="protein sequence ID" value="MBS2098994.1"/>
    <property type="molecule type" value="Genomic_DNA"/>
</dbReference>
<keyword evidence="5 9" id="KW-0418">Kinase</keyword>
<dbReference type="InterPro" id="IPR003594">
    <property type="entry name" value="HATPase_dom"/>
</dbReference>
<dbReference type="InterPro" id="IPR036890">
    <property type="entry name" value="HATPase_C_sf"/>
</dbReference>
<dbReference type="CDD" id="cd00082">
    <property type="entry name" value="HisKA"/>
    <property type="match status" value="1"/>
</dbReference>
<evidence type="ECO:0000256" key="1">
    <source>
        <dbReference type="ARBA" id="ARBA00000085"/>
    </source>
</evidence>
<dbReference type="RefSeq" id="WP_212216235.1">
    <property type="nucleotide sequence ID" value="NZ_JAGUCO010000007.1"/>
</dbReference>
<dbReference type="InterPro" id="IPR050351">
    <property type="entry name" value="BphY/WalK/GraS-like"/>
</dbReference>
<dbReference type="SUPFAM" id="SSF55785">
    <property type="entry name" value="PYP-like sensor domain (PAS domain)"/>
    <property type="match status" value="1"/>
</dbReference>
<dbReference type="EC" id="2.7.13.3" evidence="2"/>
<dbReference type="InterPro" id="IPR036097">
    <property type="entry name" value="HisK_dim/P_sf"/>
</dbReference>
<dbReference type="InterPro" id="IPR000014">
    <property type="entry name" value="PAS"/>
</dbReference>
<dbReference type="SMART" id="SM00387">
    <property type="entry name" value="HATPase_c"/>
    <property type="match status" value="1"/>
</dbReference>
<protein>
    <recommendedName>
        <fullName evidence="2">histidine kinase</fullName>
        <ecNumber evidence="2">2.7.13.3</ecNumber>
    </recommendedName>
</protein>
<name>A0ABS5JWZ7_9BACT</name>
<dbReference type="InterPro" id="IPR004358">
    <property type="entry name" value="Sig_transdc_His_kin-like_C"/>
</dbReference>
<keyword evidence="6" id="KW-0472">Membrane</keyword>
<evidence type="ECO:0000259" key="8">
    <source>
        <dbReference type="PROSITE" id="PS50113"/>
    </source>
</evidence>
<gene>
    <name evidence="9" type="ORF">KEM10_11950</name>
</gene>
<dbReference type="InterPro" id="IPR003661">
    <property type="entry name" value="HisK_dim/P_dom"/>
</dbReference>
<reference evidence="9 10" key="1">
    <citation type="journal article" date="2015" name="Int. J. Syst. Evol. Microbiol.">
        <title>Carboxylicivirga linearis sp. nov., isolated from a sea cucumber culture pond.</title>
        <authorList>
            <person name="Wang F.Q."/>
            <person name="Zhou Y.X."/>
            <person name="Lin X.Z."/>
            <person name="Chen G.J."/>
            <person name="Du Z.J."/>
        </authorList>
    </citation>
    <scope>NUCLEOTIDE SEQUENCE [LARGE SCALE GENOMIC DNA]</scope>
    <source>
        <strain evidence="9 10">FB218</strain>
    </source>
</reference>
<dbReference type="NCBIfam" id="TIGR00229">
    <property type="entry name" value="sensory_box"/>
    <property type="match status" value="1"/>
</dbReference>
<dbReference type="InterPro" id="IPR035965">
    <property type="entry name" value="PAS-like_dom_sf"/>
</dbReference>
<dbReference type="Pfam" id="PF02518">
    <property type="entry name" value="HATPase_c"/>
    <property type="match status" value="1"/>
</dbReference>
<dbReference type="Gene3D" id="3.30.565.10">
    <property type="entry name" value="Histidine kinase-like ATPase, C-terminal domain"/>
    <property type="match status" value="1"/>
</dbReference>
<keyword evidence="10" id="KW-1185">Reference proteome</keyword>
<evidence type="ECO:0000313" key="10">
    <source>
        <dbReference type="Proteomes" id="UP000708576"/>
    </source>
</evidence>
<comment type="catalytic activity">
    <reaction evidence="1">
        <text>ATP + protein L-histidine = ADP + protein N-phospho-L-histidine.</text>
        <dbReference type="EC" id="2.7.13.3"/>
    </reaction>
</comment>
<dbReference type="Proteomes" id="UP000708576">
    <property type="component" value="Unassembled WGS sequence"/>
</dbReference>
<feature type="domain" description="PAC" evidence="8">
    <location>
        <begin position="121"/>
        <end position="174"/>
    </location>
</feature>